<feature type="chain" id="PRO_5010231143" evidence="1">
    <location>
        <begin position="20"/>
        <end position="316"/>
    </location>
</feature>
<dbReference type="RefSeq" id="WP_074747816.1">
    <property type="nucleotide sequence ID" value="NZ_FNYS01000025.1"/>
</dbReference>
<evidence type="ECO:0000313" key="3">
    <source>
        <dbReference type="Proteomes" id="UP000183077"/>
    </source>
</evidence>
<sequence>MRKYVLSFIFCSIAFLVTAQNKVGIGSKMPTSTLSVEGSIAAGYREITSFNDSIKLQDTDYYVTYNANTQGHIILPEVYQESASLKGRIYKIKNLSNYSLTISASSKEKLRNYTKDVLDIELKPGQYIELICNGQNKGTSTWDISSVNSALPSESSTSPNDQGTWQFSDIYDYTATDPQQVTRSAVDLEGFSKTIVIPANKQAKIVLSYSIPVGSEAQYGYYGITLIKDAQEFQAGSRKTTIGGNRTTKVTSDLTTISATIADNIAASSIEQQVTYSLQSYLQDTNKGATYLMLFGADGYNYNWGKGYWSIMVYLR</sequence>
<feature type="signal peptide" evidence="1">
    <location>
        <begin position="1"/>
        <end position="19"/>
    </location>
</feature>
<keyword evidence="1" id="KW-0732">Signal</keyword>
<evidence type="ECO:0000256" key="1">
    <source>
        <dbReference type="SAM" id="SignalP"/>
    </source>
</evidence>
<accession>A0A1H6Y8W6</accession>
<organism evidence="2 3">
    <name type="scientific">Myroides marinus</name>
    <dbReference type="NCBI Taxonomy" id="703342"/>
    <lineage>
        <taxon>Bacteria</taxon>
        <taxon>Pseudomonadati</taxon>
        <taxon>Bacteroidota</taxon>
        <taxon>Flavobacteriia</taxon>
        <taxon>Flavobacteriales</taxon>
        <taxon>Flavobacteriaceae</taxon>
        <taxon>Myroides</taxon>
    </lineage>
</organism>
<dbReference type="AlphaFoldDB" id="A0A1H6Y8W6"/>
<dbReference type="GeneID" id="82258514"/>
<proteinExistence type="predicted"/>
<dbReference type="Proteomes" id="UP000183077">
    <property type="component" value="Unassembled WGS sequence"/>
</dbReference>
<evidence type="ECO:0000313" key="2">
    <source>
        <dbReference type="EMBL" id="SEJ33215.1"/>
    </source>
</evidence>
<protein>
    <submittedName>
        <fullName evidence="2">Uncharacterized protein</fullName>
    </submittedName>
</protein>
<reference evidence="2 3" key="1">
    <citation type="submission" date="2016-10" db="EMBL/GenBank/DDBJ databases">
        <authorList>
            <person name="de Groot N.N."/>
        </authorList>
    </citation>
    <scope>NUCLEOTIDE SEQUENCE [LARGE SCALE GENOMIC DNA]</scope>
    <source>
        <strain evidence="2 3">DSM 23048</strain>
    </source>
</reference>
<name>A0A1H6Y8W6_9FLAO</name>
<dbReference type="EMBL" id="FNYS01000025">
    <property type="protein sequence ID" value="SEJ33215.1"/>
    <property type="molecule type" value="Genomic_DNA"/>
</dbReference>
<gene>
    <name evidence="2" type="ORF">SAMN04488018_12526</name>
</gene>